<gene>
    <name evidence="2" type="ORF">KIK155_LOCUS9776</name>
</gene>
<feature type="transmembrane region" description="Helical" evidence="1">
    <location>
        <begin position="83"/>
        <end position="111"/>
    </location>
</feature>
<protein>
    <submittedName>
        <fullName evidence="2">Uncharacterized protein</fullName>
    </submittedName>
</protein>
<feature type="transmembrane region" description="Helical" evidence="1">
    <location>
        <begin position="42"/>
        <end position="63"/>
    </location>
</feature>
<dbReference type="Proteomes" id="UP000663865">
    <property type="component" value="Unassembled WGS sequence"/>
</dbReference>
<reference evidence="2" key="1">
    <citation type="submission" date="2021-02" db="EMBL/GenBank/DDBJ databases">
        <authorList>
            <person name="Nowell W R."/>
        </authorList>
    </citation>
    <scope>NUCLEOTIDE SEQUENCE</scope>
</reference>
<dbReference type="AlphaFoldDB" id="A0A818C5N4"/>
<name>A0A818C5N4_9BILA</name>
<evidence type="ECO:0000256" key="1">
    <source>
        <dbReference type="SAM" id="Phobius"/>
    </source>
</evidence>
<accession>A0A818C5N4</accession>
<keyword evidence="1" id="KW-0812">Transmembrane</keyword>
<feature type="transmembrane region" description="Helical" evidence="1">
    <location>
        <begin position="131"/>
        <end position="154"/>
    </location>
</feature>
<keyword evidence="1" id="KW-0472">Membrane</keyword>
<comment type="caution">
    <text evidence="2">The sequence shown here is derived from an EMBL/GenBank/DDBJ whole genome shotgun (WGS) entry which is preliminary data.</text>
</comment>
<sequence length="156" mass="17727">MDIFTVYFLIWQVTFLIAEWELQSLPLISFTSYRRWLRMVPAYELSTGGIASSIIGFCYTWNFDDNETDQTQNNRASLGTSDFLILNLMLLLILPPVSSMATKVYVAIGHIIAIQIDQKGTSRFGCSFNQYLLSALPLPVIFSSLYAILLNAFVQY</sequence>
<proteinExistence type="predicted"/>
<evidence type="ECO:0000313" key="2">
    <source>
        <dbReference type="EMBL" id="CAF3419174.1"/>
    </source>
</evidence>
<organism evidence="2 3">
    <name type="scientific">Rotaria socialis</name>
    <dbReference type="NCBI Taxonomy" id="392032"/>
    <lineage>
        <taxon>Eukaryota</taxon>
        <taxon>Metazoa</taxon>
        <taxon>Spiralia</taxon>
        <taxon>Gnathifera</taxon>
        <taxon>Rotifera</taxon>
        <taxon>Eurotatoria</taxon>
        <taxon>Bdelloidea</taxon>
        <taxon>Philodinida</taxon>
        <taxon>Philodinidae</taxon>
        <taxon>Rotaria</taxon>
    </lineage>
</organism>
<dbReference type="EMBL" id="CAJNYV010001394">
    <property type="protein sequence ID" value="CAF3419174.1"/>
    <property type="molecule type" value="Genomic_DNA"/>
</dbReference>
<keyword evidence="1" id="KW-1133">Transmembrane helix</keyword>
<evidence type="ECO:0000313" key="3">
    <source>
        <dbReference type="Proteomes" id="UP000663865"/>
    </source>
</evidence>